<dbReference type="PROSITE" id="PS00389">
    <property type="entry name" value="ATPASE_DELTA"/>
    <property type="match status" value="1"/>
</dbReference>
<evidence type="ECO:0000256" key="6">
    <source>
        <dbReference type="ARBA" id="ARBA00023196"/>
    </source>
</evidence>
<dbReference type="InterPro" id="IPR020781">
    <property type="entry name" value="ATPase_OSCP/d_CS"/>
</dbReference>
<dbReference type="RefSeq" id="WP_136867428.1">
    <property type="nucleotide sequence ID" value="NZ_CP046415.1"/>
</dbReference>
<dbReference type="GO" id="GO:0045259">
    <property type="term" value="C:proton-transporting ATP synthase complex"/>
    <property type="evidence" value="ECO:0007669"/>
    <property type="project" value="UniProtKB-KW"/>
</dbReference>
<evidence type="ECO:0000313" key="10">
    <source>
        <dbReference type="Proteomes" id="UP000427716"/>
    </source>
</evidence>
<keyword evidence="10" id="KW-1185">Reference proteome</keyword>
<keyword evidence="5 8" id="KW-0472">Membrane</keyword>
<dbReference type="Proteomes" id="UP000427716">
    <property type="component" value="Chromosome"/>
</dbReference>
<dbReference type="InterPro" id="IPR000711">
    <property type="entry name" value="ATPase_OSCP/dsu"/>
</dbReference>
<evidence type="ECO:0000256" key="4">
    <source>
        <dbReference type="ARBA" id="ARBA00023065"/>
    </source>
</evidence>
<keyword evidence="3 8" id="KW-0375">Hydrogen ion transport</keyword>
<keyword evidence="2 8" id="KW-0813">Transport</keyword>
<dbReference type="Pfam" id="PF00213">
    <property type="entry name" value="OSCP"/>
    <property type="match status" value="1"/>
</dbReference>
<dbReference type="HAMAP" id="MF_01416">
    <property type="entry name" value="ATP_synth_delta_bact"/>
    <property type="match status" value="1"/>
</dbReference>
<dbReference type="InterPro" id="IPR026015">
    <property type="entry name" value="ATP_synth_OSCP/delta_N_sf"/>
</dbReference>
<evidence type="ECO:0000313" key="9">
    <source>
        <dbReference type="EMBL" id="QGT79454.1"/>
    </source>
</evidence>
<keyword evidence="4 8" id="KW-0406">Ion transport</keyword>
<reference evidence="9 10" key="1">
    <citation type="submission" date="2019-11" db="EMBL/GenBank/DDBJ databases">
        <authorList>
            <person name="Zhang J."/>
            <person name="Sun C."/>
        </authorList>
    </citation>
    <scope>NUCLEOTIDE SEQUENCE [LARGE SCALE GENOMIC DNA]</scope>
    <source>
        <strain evidence="10">sp2</strain>
    </source>
</reference>
<keyword evidence="8" id="KW-1003">Cell membrane</keyword>
<evidence type="ECO:0000256" key="5">
    <source>
        <dbReference type="ARBA" id="ARBA00023136"/>
    </source>
</evidence>
<keyword evidence="6 8" id="KW-0139">CF(1)</keyword>
<comment type="function">
    <text evidence="8">This protein is part of the stalk that links CF(0) to CF(1). It either transmits conformational changes from CF(0) to CF(1) or is implicated in proton conduction.</text>
</comment>
<proteinExistence type="inferred from homology"/>
<evidence type="ECO:0000256" key="2">
    <source>
        <dbReference type="ARBA" id="ARBA00022448"/>
    </source>
</evidence>
<keyword evidence="7 8" id="KW-0066">ATP synthesis</keyword>
<evidence type="ECO:0000256" key="8">
    <source>
        <dbReference type="HAMAP-Rule" id="MF_01416"/>
    </source>
</evidence>
<dbReference type="SUPFAM" id="SSF47928">
    <property type="entry name" value="N-terminal domain of the delta subunit of the F1F0-ATP synthase"/>
    <property type="match status" value="1"/>
</dbReference>
<evidence type="ECO:0000256" key="3">
    <source>
        <dbReference type="ARBA" id="ARBA00022781"/>
    </source>
</evidence>
<evidence type="ECO:0000256" key="7">
    <source>
        <dbReference type="ARBA" id="ARBA00023310"/>
    </source>
</evidence>
<evidence type="ECO:0000256" key="1">
    <source>
        <dbReference type="ARBA" id="ARBA00004370"/>
    </source>
</evidence>
<dbReference type="NCBIfam" id="TIGR01145">
    <property type="entry name" value="ATP_synt_delta"/>
    <property type="match status" value="1"/>
</dbReference>
<comment type="subcellular location">
    <subcellularLocation>
        <location evidence="8">Cell membrane</location>
        <topology evidence="8">Peripheral membrane protein</topology>
    </subcellularLocation>
    <subcellularLocation>
        <location evidence="1">Membrane</location>
    </subcellularLocation>
</comment>
<dbReference type="EMBL" id="CP046415">
    <property type="protein sequence ID" value="QGT79454.1"/>
    <property type="molecule type" value="Genomic_DNA"/>
</dbReference>
<accession>A0A6I6D7I3</accession>
<dbReference type="AlphaFoldDB" id="A0A6I6D7I3"/>
<gene>
    <name evidence="8" type="primary">atpH</name>
    <name evidence="9" type="ORF">GM160_11530</name>
</gene>
<dbReference type="KEGG" id="ghl:GM160_11530"/>
<organism evidence="9 10">
    <name type="scientific">Guyparkeria halophila</name>
    <dbReference type="NCBI Taxonomy" id="47960"/>
    <lineage>
        <taxon>Bacteria</taxon>
        <taxon>Pseudomonadati</taxon>
        <taxon>Pseudomonadota</taxon>
        <taxon>Gammaproteobacteria</taxon>
        <taxon>Chromatiales</taxon>
        <taxon>Thioalkalibacteraceae</taxon>
        <taxon>Guyparkeria</taxon>
    </lineage>
</organism>
<comment type="similarity">
    <text evidence="8">Belongs to the ATPase delta chain family.</text>
</comment>
<protein>
    <recommendedName>
        <fullName evidence="8">ATP synthase subunit delta</fullName>
    </recommendedName>
    <alternativeName>
        <fullName evidence="8">ATP synthase F(1) sector subunit delta</fullName>
    </alternativeName>
    <alternativeName>
        <fullName evidence="8">F-type ATPase subunit delta</fullName>
        <shortName evidence="8">F-ATPase subunit delta</shortName>
    </alternativeName>
</protein>
<dbReference type="GO" id="GO:0005886">
    <property type="term" value="C:plasma membrane"/>
    <property type="evidence" value="ECO:0007669"/>
    <property type="project" value="UniProtKB-SubCell"/>
</dbReference>
<sequence length="178" mass="19222">MSENTTVAISYAKAVHDLCADAAQAKHWSEALAGLSAVAQNADMVAFLGDEARSRADRLAGFIKVVEDAVDEKALNLVRLLGERDRLDLLPEVAAAFEKLRAEAERRIVASVVSAKPLTDEQSNQIKTALGKRLDRTVELETTVDEDLIGGAIIRAGDLVIDGSMRGELEHLAVQMSR</sequence>
<dbReference type="NCBIfam" id="NF004402">
    <property type="entry name" value="PRK05758.2-2"/>
    <property type="match status" value="1"/>
</dbReference>
<dbReference type="GO" id="GO:0046933">
    <property type="term" value="F:proton-transporting ATP synthase activity, rotational mechanism"/>
    <property type="evidence" value="ECO:0007669"/>
    <property type="project" value="UniProtKB-UniRule"/>
</dbReference>
<dbReference type="PRINTS" id="PR00125">
    <property type="entry name" value="ATPASEDELTA"/>
</dbReference>
<comment type="function">
    <text evidence="8">F(1)F(0) ATP synthase produces ATP from ADP in the presence of a proton or sodium gradient. F-type ATPases consist of two structural domains, F(1) containing the extramembraneous catalytic core and F(0) containing the membrane proton channel, linked together by a central stalk and a peripheral stalk. During catalysis, ATP synthesis in the catalytic domain of F(1) is coupled via a rotary mechanism of the central stalk subunits to proton translocation.</text>
</comment>
<name>A0A6I6D7I3_9GAMM</name>
<dbReference type="Gene3D" id="1.10.520.20">
    <property type="entry name" value="N-terminal domain of the delta subunit of the F1F0-ATP synthase"/>
    <property type="match status" value="1"/>
</dbReference>
<dbReference type="PANTHER" id="PTHR11910">
    <property type="entry name" value="ATP SYNTHASE DELTA CHAIN"/>
    <property type="match status" value="1"/>
</dbReference>